<evidence type="ECO:0000313" key="1">
    <source>
        <dbReference type="EMBL" id="MCW1916620.1"/>
    </source>
</evidence>
<dbReference type="Proteomes" id="UP001165653">
    <property type="component" value="Unassembled WGS sequence"/>
</dbReference>
<reference evidence="1" key="1">
    <citation type="submission" date="2022-10" db="EMBL/GenBank/DDBJ databases">
        <title>Luteolibacter sp. GHJ8, whole genome shotgun sequencing project.</title>
        <authorList>
            <person name="Zhao G."/>
            <person name="Shen L."/>
        </authorList>
    </citation>
    <scope>NUCLEOTIDE SEQUENCE</scope>
    <source>
        <strain evidence="1">GHJ8</strain>
    </source>
</reference>
<proteinExistence type="predicted"/>
<name>A0ABT3G9Y8_9BACT</name>
<gene>
    <name evidence="1" type="ORF">OJ996_23740</name>
</gene>
<comment type="caution">
    <text evidence="1">The sequence shown here is derived from an EMBL/GenBank/DDBJ whole genome shotgun (WGS) entry which is preliminary data.</text>
</comment>
<sequence length="181" mass="18786">TMAAYFAYSYDPLANVAWENANVAFAGSSGQPTGWGAPFMPTGATLNSKTIVEAGAYDWWELNVTTSGLSGDMSFNNGGTANLGGSPVGKNMELVLEVQVMSGAFQVTLTKQVSGGSGISYDMSTSGPSPWADIVPADGIVMLRTPATVTGSGATAVWPNVGFKCNGNGIIRFRRCGVRVK</sequence>
<dbReference type="EMBL" id="JAPDDR010000016">
    <property type="protein sequence ID" value="MCW1916620.1"/>
    <property type="molecule type" value="Genomic_DNA"/>
</dbReference>
<feature type="non-terminal residue" evidence="1">
    <location>
        <position position="1"/>
    </location>
</feature>
<organism evidence="1 2">
    <name type="scientific">Luteolibacter rhizosphaerae</name>
    <dbReference type="NCBI Taxonomy" id="2989719"/>
    <lineage>
        <taxon>Bacteria</taxon>
        <taxon>Pseudomonadati</taxon>
        <taxon>Verrucomicrobiota</taxon>
        <taxon>Verrucomicrobiia</taxon>
        <taxon>Verrucomicrobiales</taxon>
        <taxon>Verrucomicrobiaceae</taxon>
        <taxon>Luteolibacter</taxon>
    </lineage>
</organism>
<accession>A0ABT3G9Y8</accession>
<keyword evidence="2" id="KW-1185">Reference proteome</keyword>
<dbReference type="RefSeq" id="WP_264516200.1">
    <property type="nucleotide sequence ID" value="NZ_JAPDDR010000016.1"/>
</dbReference>
<protein>
    <submittedName>
        <fullName evidence="1">Uncharacterized protein</fullName>
    </submittedName>
</protein>
<evidence type="ECO:0000313" key="2">
    <source>
        <dbReference type="Proteomes" id="UP001165653"/>
    </source>
</evidence>